<dbReference type="Proteomes" id="UP000192674">
    <property type="component" value="Unassembled WGS sequence"/>
</dbReference>
<dbReference type="EMBL" id="FWXV01000001">
    <property type="protein sequence ID" value="SMC61806.1"/>
    <property type="molecule type" value="Genomic_DNA"/>
</dbReference>
<dbReference type="AlphaFoldDB" id="A0A1W2AM90"/>
<dbReference type="RefSeq" id="WP_084424806.1">
    <property type="nucleotide sequence ID" value="NZ_FWXV01000001.1"/>
</dbReference>
<gene>
    <name evidence="3" type="ORF">SAMN05661093_00952</name>
</gene>
<dbReference type="PANTHER" id="PTHR34351">
    <property type="entry name" value="SLR1927 PROTEIN-RELATED"/>
    <property type="match status" value="1"/>
</dbReference>
<dbReference type="InterPro" id="IPR002881">
    <property type="entry name" value="DUF58"/>
</dbReference>
<dbReference type="Pfam" id="PF01882">
    <property type="entry name" value="DUF58"/>
    <property type="match status" value="1"/>
</dbReference>
<sequence>MFTRTGVAVAVSAVVLVTAGAVANYPELVMVGLAGAIALLVAATWMLWRPQITAVREIRPQRVTEGSPARAVLTLTNTGPRRSPPLVVTETIADRSTSVPLRSLAAGTSYETTYPLPTTRRGRYLISGLTIGHSDPLRLLHIGRRTGSESVLYVHPQVHDVAPVPIGGPRDAEGSTSARSPLGGMAFHSLRDYSPGDDWRLIDWKSTARTGTLVVRHNVVPDEPRHLIVLDTRAHDGFEDAVRVAASLCVAASRSGFPIDLRVTRTATESAHTELQALDVLASVECSAGDRGLSTLPEIIHDALAANEGCALAVITGRATLDDLDLLSAVRPHFLTVSLIQIGQSPTPAPPGVIAVDATSSERFAAAWNQLVPQ</sequence>
<dbReference type="OrthoDB" id="9812729at2"/>
<protein>
    <recommendedName>
        <fullName evidence="2">DUF58 domain-containing protein</fullName>
    </recommendedName>
</protein>
<reference evidence="3 4" key="1">
    <citation type="submission" date="2017-04" db="EMBL/GenBank/DDBJ databases">
        <authorList>
            <person name="Afonso C.L."/>
            <person name="Miller P.J."/>
            <person name="Scott M.A."/>
            <person name="Spackman E."/>
            <person name="Goraichik I."/>
            <person name="Dimitrov K.M."/>
            <person name="Suarez D.L."/>
            <person name="Swayne D.E."/>
        </authorList>
    </citation>
    <scope>NUCLEOTIDE SEQUENCE [LARGE SCALE GENOMIC DNA]</scope>
    <source>
        <strain evidence="3 4">DSM 43828</strain>
    </source>
</reference>
<keyword evidence="1" id="KW-0812">Transmembrane</keyword>
<accession>A0A1W2AM90</accession>
<organism evidence="3 4">
    <name type="scientific">Kibdelosporangium aridum</name>
    <dbReference type="NCBI Taxonomy" id="2030"/>
    <lineage>
        <taxon>Bacteria</taxon>
        <taxon>Bacillati</taxon>
        <taxon>Actinomycetota</taxon>
        <taxon>Actinomycetes</taxon>
        <taxon>Pseudonocardiales</taxon>
        <taxon>Pseudonocardiaceae</taxon>
        <taxon>Kibdelosporangium</taxon>
    </lineage>
</organism>
<keyword evidence="4" id="KW-1185">Reference proteome</keyword>
<dbReference type="PANTHER" id="PTHR34351:SF1">
    <property type="entry name" value="SLR1927 PROTEIN"/>
    <property type="match status" value="1"/>
</dbReference>
<keyword evidence="1" id="KW-0472">Membrane</keyword>
<feature type="transmembrane region" description="Helical" evidence="1">
    <location>
        <begin position="29"/>
        <end position="48"/>
    </location>
</feature>
<evidence type="ECO:0000256" key="1">
    <source>
        <dbReference type="SAM" id="Phobius"/>
    </source>
</evidence>
<evidence type="ECO:0000259" key="2">
    <source>
        <dbReference type="Pfam" id="PF01882"/>
    </source>
</evidence>
<feature type="domain" description="DUF58" evidence="2">
    <location>
        <begin position="190"/>
        <end position="256"/>
    </location>
</feature>
<evidence type="ECO:0000313" key="3">
    <source>
        <dbReference type="EMBL" id="SMC61806.1"/>
    </source>
</evidence>
<evidence type="ECO:0000313" key="4">
    <source>
        <dbReference type="Proteomes" id="UP000192674"/>
    </source>
</evidence>
<name>A0A1W2AM90_KIBAR</name>
<proteinExistence type="predicted"/>
<keyword evidence="1" id="KW-1133">Transmembrane helix</keyword>